<dbReference type="PANTHER" id="PTHR28259">
    <property type="entry name" value="FLUORIDE EXPORT PROTEIN 1-RELATED"/>
    <property type="match status" value="1"/>
</dbReference>
<evidence type="ECO:0000256" key="8">
    <source>
        <dbReference type="ARBA" id="ARBA00035585"/>
    </source>
</evidence>
<keyword evidence="12" id="KW-1185">Reference proteome</keyword>
<dbReference type="RefSeq" id="WP_129386873.1">
    <property type="nucleotide sequence ID" value="NZ_CP035494.1"/>
</dbReference>
<dbReference type="KEGG" id="mprt:ET475_05365"/>
<evidence type="ECO:0000256" key="9">
    <source>
        <dbReference type="ARBA" id="ARBA00049940"/>
    </source>
</evidence>
<protein>
    <recommendedName>
        <fullName evidence="10">Fluoride-specific ion channel FluC</fullName>
    </recommendedName>
</protein>
<evidence type="ECO:0000256" key="5">
    <source>
        <dbReference type="ARBA" id="ARBA00023136"/>
    </source>
</evidence>
<comment type="catalytic activity">
    <reaction evidence="8">
        <text>fluoride(in) = fluoride(out)</text>
        <dbReference type="Rhea" id="RHEA:76159"/>
        <dbReference type="ChEBI" id="CHEBI:17051"/>
    </reaction>
    <physiologicalReaction direction="left-to-right" evidence="8">
        <dbReference type="Rhea" id="RHEA:76160"/>
    </physiologicalReaction>
</comment>
<keyword evidence="10" id="KW-0813">Transport</keyword>
<evidence type="ECO:0000256" key="7">
    <source>
        <dbReference type="ARBA" id="ARBA00035120"/>
    </source>
</evidence>
<organism evidence="11 12">
    <name type="scientific">Microbacterium protaetiae</name>
    <dbReference type="NCBI Taxonomy" id="2509458"/>
    <lineage>
        <taxon>Bacteria</taxon>
        <taxon>Bacillati</taxon>
        <taxon>Actinomycetota</taxon>
        <taxon>Actinomycetes</taxon>
        <taxon>Micrococcales</taxon>
        <taxon>Microbacteriaceae</taxon>
        <taxon>Microbacterium</taxon>
    </lineage>
</organism>
<keyword evidence="4 10" id="KW-1133">Transmembrane helix</keyword>
<dbReference type="GO" id="GO:0140114">
    <property type="term" value="P:cellular detoxification of fluoride"/>
    <property type="evidence" value="ECO:0007669"/>
    <property type="project" value="UniProtKB-UniRule"/>
</dbReference>
<evidence type="ECO:0000256" key="6">
    <source>
        <dbReference type="ARBA" id="ARBA00023303"/>
    </source>
</evidence>
<dbReference type="Pfam" id="PF02537">
    <property type="entry name" value="CRCB"/>
    <property type="match status" value="1"/>
</dbReference>
<dbReference type="InterPro" id="IPR003691">
    <property type="entry name" value="FluC"/>
</dbReference>
<feature type="transmembrane region" description="Helical" evidence="10">
    <location>
        <begin position="102"/>
        <end position="124"/>
    </location>
</feature>
<comment type="function">
    <text evidence="9 10">Fluoride-specific ion channel. Important for reducing fluoride concentration in the cell, thus reducing its toxicity.</text>
</comment>
<name>A0A4P6ENL3_9MICO</name>
<dbReference type="GO" id="GO:0062054">
    <property type="term" value="F:fluoride channel activity"/>
    <property type="evidence" value="ECO:0007669"/>
    <property type="project" value="UniProtKB-UniRule"/>
</dbReference>
<dbReference type="Proteomes" id="UP000293995">
    <property type="component" value="Chromosome"/>
</dbReference>
<dbReference type="GO" id="GO:0046872">
    <property type="term" value="F:metal ion binding"/>
    <property type="evidence" value="ECO:0007669"/>
    <property type="project" value="UniProtKB-KW"/>
</dbReference>
<evidence type="ECO:0000256" key="1">
    <source>
        <dbReference type="ARBA" id="ARBA00004651"/>
    </source>
</evidence>
<evidence type="ECO:0000256" key="2">
    <source>
        <dbReference type="ARBA" id="ARBA00022475"/>
    </source>
</evidence>
<keyword evidence="6 10" id="KW-0407">Ion channel</keyword>
<gene>
    <name evidence="10" type="primary">fluC</name>
    <name evidence="10" type="synonym">crcB</name>
    <name evidence="11" type="ORF">ET475_05365</name>
</gene>
<dbReference type="HAMAP" id="MF_00454">
    <property type="entry name" value="FluC"/>
    <property type="match status" value="1"/>
</dbReference>
<keyword evidence="5 10" id="KW-0472">Membrane</keyword>
<evidence type="ECO:0000313" key="12">
    <source>
        <dbReference type="Proteomes" id="UP000293995"/>
    </source>
</evidence>
<dbReference type="OrthoDB" id="5148600at2"/>
<evidence type="ECO:0000256" key="10">
    <source>
        <dbReference type="HAMAP-Rule" id="MF_00454"/>
    </source>
</evidence>
<keyword evidence="3 10" id="KW-0812">Transmembrane</keyword>
<feature type="binding site" evidence="10">
    <location>
        <position position="74"/>
    </location>
    <ligand>
        <name>Na(+)</name>
        <dbReference type="ChEBI" id="CHEBI:29101"/>
        <note>structural</note>
    </ligand>
</feature>
<accession>A0A4P6ENL3</accession>
<evidence type="ECO:0000313" key="11">
    <source>
        <dbReference type="EMBL" id="QAY59478.1"/>
    </source>
</evidence>
<dbReference type="PANTHER" id="PTHR28259:SF1">
    <property type="entry name" value="FLUORIDE EXPORT PROTEIN 1-RELATED"/>
    <property type="match status" value="1"/>
</dbReference>
<dbReference type="AlphaFoldDB" id="A0A4P6ENL3"/>
<evidence type="ECO:0000256" key="3">
    <source>
        <dbReference type="ARBA" id="ARBA00022692"/>
    </source>
</evidence>
<feature type="transmembrane region" description="Helical" evidence="10">
    <location>
        <begin position="34"/>
        <end position="54"/>
    </location>
</feature>
<keyword evidence="10" id="KW-0915">Sodium</keyword>
<evidence type="ECO:0000256" key="4">
    <source>
        <dbReference type="ARBA" id="ARBA00022989"/>
    </source>
</evidence>
<dbReference type="EMBL" id="CP035494">
    <property type="protein sequence ID" value="QAY59478.1"/>
    <property type="molecule type" value="Genomic_DNA"/>
</dbReference>
<keyword evidence="2 10" id="KW-1003">Cell membrane</keyword>
<dbReference type="GO" id="GO:0005886">
    <property type="term" value="C:plasma membrane"/>
    <property type="evidence" value="ECO:0007669"/>
    <property type="project" value="UniProtKB-SubCell"/>
</dbReference>
<comment type="similarity">
    <text evidence="7 10">Belongs to the fluoride channel Fluc/FEX (TC 1.A.43) family.</text>
</comment>
<feature type="transmembrane region" description="Helical" evidence="10">
    <location>
        <begin position="61"/>
        <end position="82"/>
    </location>
</feature>
<comment type="subcellular location">
    <subcellularLocation>
        <location evidence="1 10">Cell membrane</location>
        <topology evidence="1 10">Multi-pass membrane protein</topology>
    </subcellularLocation>
</comment>
<reference evidence="11 12" key="1">
    <citation type="submission" date="2019-01" db="EMBL/GenBank/DDBJ databases">
        <title>Genome sequencing of strain DFW100M-13.</title>
        <authorList>
            <person name="Heo J."/>
            <person name="Kim S.-J."/>
            <person name="Kim J.-S."/>
            <person name="Hong S.-B."/>
            <person name="Kwon S.-W."/>
        </authorList>
    </citation>
    <scope>NUCLEOTIDE SEQUENCE [LARGE SCALE GENOMIC DNA]</scope>
    <source>
        <strain evidence="11 12">DFW100M-13</strain>
    </source>
</reference>
<feature type="binding site" evidence="10">
    <location>
        <position position="77"/>
    </location>
    <ligand>
        <name>Na(+)</name>
        <dbReference type="ChEBI" id="CHEBI:29101"/>
        <note>structural</note>
    </ligand>
</feature>
<comment type="activity regulation">
    <text evidence="10">Na(+) is not transported, but it plays an essential structural role and its presence is essential for fluoride channel function.</text>
</comment>
<keyword evidence="10" id="KW-0479">Metal-binding</keyword>
<proteinExistence type="inferred from homology"/>
<keyword evidence="10" id="KW-0406">Ion transport</keyword>
<sequence length="130" mass="12998">MTGVWLALVVALAGGVGAACRMVLDGAMKRAVRVAYPLGTTVINVSGSLVLGFVTALGAGLGPWAVVLGTGLIGGYTTFSTASYETVRLAQEGRWRAAVGNAFGMLVVALGAAALGLWLGWLVAGSGVGF</sequence>